<dbReference type="Proteomes" id="UP000799779">
    <property type="component" value="Unassembled WGS sequence"/>
</dbReference>
<dbReference type="PANTHER" id="PTHR28037:SF1">
    <property type="entry name" value="ALCOHOL O-ACETYLTRANSFERASE 1-RELATED"/>
    <property type="match status" value="1"/>
</dbReference>
<reference evidence="1" key="1">
    <citation type="journal article" date="2020" name="Stud. Mycol.">
        <title>101 Dothideomycetes genomes: a test case for predicting lifestyles and emergence of pathogens.</title>
        <authorList>
            <person name="Haridas S."/>
            <person name="Albert R."/>
            <person name="Binder M."/>
            <person name="Bloem J."/>
            <person name="Labutti K."/>
            <person name="Salamov A."/>
            <person name="Andreopoulos B."/>
            <person name="Baker S."/>
            <person name="Barry K."/>
            <person name="Bills G."/>
            <person name="Bluhm B."/>
            <person name="Cannon C."/>
            <person name="Castanera R."/>
            <person name="Culley D."/>
            <person name="Daum C."/>
            <person name="Ezra D."/>
            <person name="Gonzalez J."/>
            <person name="Henrissat B."/>
            <person name="Kuo A."/>
            <person name="Liang C."/>
            <person name="Lipzen A."/>
            <person name="Lutzoni F."/>
            <person name="Magnuson J."/>
            <person name="Mondo S."/>
            <person name="Nolan M."/>
            <person name="Ohm R."/>
            <person name="Pangilinan J."/>
            <person name="Park H.-J."/>
            <person name="Ramirez L."/>
            <person name="Alfaro M."/>
            <person name="Sun H."/>
            <person name="Tritt A."/>
            <person name="Yoshinaga Y."/>
            <person name="Zwiers L.-H."/>
            <person name="Turgeon B."/>
            <person name="Goodwin S."/>
            <person name="Spatafora J."/>
            <person name="Crous P."/>
            <person name="Grigoriev I."/>
        </authorList>
    </citation>
    <scope>NUCLEOTIDE SEQUENCE</scope>
    <source>
        <strain evidence="1">CBS 123094</strain>
    </source>
</reference>
<dbReference type="Pfam" id="PF07247">
    <property type="entry name" value="AATase"/>
    <property type="match status" value="2"/>
</dbReference>
<dbReference type="SUPFAM" id="SSF52777">
    <property type="entry name" value="CoA-dependent acyltransferases"/>
    <property type="match status" value="2"/>
</dbReference>
<evidence type="ECO:0000313" key="2">
    <source>
        <dbReference type="Proteomes" id="UP000799779"/>
    </source>
</evidence>
<name>A0A6A5WIX0_9PLEO</name>
<accession>A0A6A5WIX0</accession>
<dbReference type="OrthoDB" id="2150604at2759"/>
<evidence type="ECO:0000313" key="1">
    <source>
        <dbReference type="EMBL" id="KAF2001387.1"/>
    </source>
</evidence>
<keyword evidence="2" id="KW-1185">Reference proteome</keyword>
<dbReference type="InterPro" id="IPR052058">
    <property type="entry name" value="Alcohol_O-acetyltransferase"/>
</dbReference>
<dbReference type="Gene3D" id="3.30.559.10">
    <property type="entry name" value="Chloramphenicol acetyltransferase-like domain"/>
    <property type="match status" value="1"/>
</dbReference>
<dbReference type="AlphaFoldDB" id="A0A6A5WIX0"/>
<proteinExistence type="predicted"/>
<dbReference type="InterPro" id="IPR010828">
    <property type="entry name" value="Atf2/Sli1-like"/>
</dbReference>
<gene>
    <name evidence="1" type="ORF">P154DRAFT_521774</name>
</gene>
<sequence length="464" mass="50661">MVDPKNLEQLRLLGKLEQVSAVCHHLGFYQNVGLSAHYTLSGSSSVTISRHLIFAALSKVIRKHSILSAIPIDEDTLAPYFARLPLIDLEQFVFIIDRSKPFTALDGTEDRELDEILQTQHNTNFKFEYGSLPFWRLLILQHTELKNEFTASFIFHHGIGDGVSGLVFHRAFRNALEEASPLIPEGEKVVLSSTDPLVPPLEELHPMPINTNATPPPTPALKEWTGKPIHAPCVSHYRTLYISPTATTAFIQECKKQKVSVTSALGSSIATILFDILPPSFEALTCIIPVSLRPWLRLPRNVADDAIGTYIDAFKAQFTRPADGTADIWPGARAASKVISNYLTSNLSPSGEPYTAVAIFKTIPDVSIIFNSTLGKDRDAAFEVSNLGSFLSGSAEEGTDSLWKVGRVTFSRSSVVSGSAVTMSVVSGGDGGLSIGFSWQEGVVEDVLVDKLFDGMRTSVLAFQ</sequence>
<protein>
    <recommendedName>
        <fullName evidence="3">Alcohol acetyltransferase</fullName>
    </recommendedName>
</protein>
<dbReference type="GO" id="GO:0008080">
    <property type="term" value="F:N-acetyltransferase activity"/>
    <property type="evidence" value="ECO:0007669"/>
    <property type="project" value="TreeGrafter"/>
</dbReference>
<dbReference type="PANTHER" id="PTHR28037">
    <property type="entry name" value="ALCOHOL O-ACETYLTRANSFERASE 1-RELATED"/>
    <property type="match status" value="1"/>
</dbReference>
<organism evidence="1 2">
    <name type="scientific">Amniculicola lignicola CBS 123094</name>
    <dbReference type="NCBI Taxonomy" id="1392246"/>
    <lineage>
        <taxon>Eukaryota</taxon>
        <taxon>Fungi</taxon>
        <taxon>Dikarya</taxon>
        <taxon>Ascomycota</taxon>
        <taxon>Pezizomycotina</taxon>
        <taxon>Dothideomycetes</taxon>
        <taxon>Pleosporomycetidae</taxon>
        <taxon>Pleosporales</taxon>
        <taxon>Amniculicolaceae</taxon>
        <taxon>Amniculicola</taxon>
    </lineage>
</organism>
<evidence type="ECO:0008006" key="3">
    <source>
        <dbReference type="Google" id="ProtNLM"/>
    </source>
</evidence>
<dbReference type="EMBL" id="ML977583">
    <property type="protein sequence ID" value="KAF2001387.1"/>
    <property type="molecule type" value="Genomic_DNA"/>
</dbReference>
<dbReference type="InterPro" id="IPR023213">
    <property type="entry name" value="CAT-like_dom_sf"/>
</dbReference>